<evidence type="ECO:0000313" key="3">
    <source>
        <dbReference type="Proteomes" id="UP000231648"/>
    </source>
</evidence>
<dbReference type="InterPro" id="IPR003494">
    <property type="entry name" value="SHS2_FtsA"/>
</dbReference>
<dbReference type="SMART" id="SM00842">
    <property type="entry name" value="FtsA"/>
    <property type="match status" value="1"/>
</dbReference>
<organism evidence="2 3">
    <name type="scientific">Candidatus Portnoybacteria bacterium CG10_big_fil_rev_8_21_14_0_10_38_18</name>
    <dbReference type="NCBI Taxonomy" id="1974813"/>
    <lineage>
        <taxon>Bacteria</taxon>
        <taxon>Candidatus Portnoyibacteriota</taxon>
    </lineage>
</organism>
<sequence length="396" mass="44572">MSLFRKDFKNKKNLVILDIGSQFIKALLLEVDREEEKGNLLGWAKENFVDDFEKLCANCQKLIKKLEKKTGRKSEELFIGVGGDALRGTSINFCHKREQPRQKIDLTELKYLVQKTQWKAFEKIRKDFSLESGFSEAEVRLVSAHIINIKMDNVHIANPLGFQGQNICLSIFNNYTSLKFLEDLLKLASWLGLDLIGIGSPSYALFHCLELDASSKEDILIIDIGGKITEITLIKKGGELLETRNFHLGGYLFTKTIADFLDSGPEEAEMIKIKYTKDELSPEAKKKLEKLFASNLSSWIGGVKVVLEEFFRNYKLLPSKIFLCGGGSALPAIREALKKKGGFKTSFISPREIVKIKNKTKFEEIPSLSLAALALESPEASQFSAILKRAVRLIQG</sequence>
<feature type="domain" description="SHS2" evidence="1">
    <location>
        <begin position="14"/>
        <end position="209"/>
    </location>
</feature>
<comment type="caution">
    <text evidence="2">The sequence shown here is derived from an EMBL/GenBank/DDBJ whole genome shotgun (WGS) entry which is preliminary data.</text>
</comment>
<dbReference type="EMBL" id="PFDX01000003">
    <property type="protein sequence ID" value="PJE57736.1"/>
    <property type="molecule type" value="Genomic_DNA"/>
</dbReference>
<gene>
    <name evidence="2" type="ORF">COU82_00250</name>
</gene>
<dbReference type="GO" id="GO:0051301">
    <property type="term" value="P:cell division"/>
    <property type="evidence" value="ECO:0007669"/>
    <property type="project" value="InterPro"/>
</dbReference>
<accession>A0A2M8KCV2</accession>
<proteinExistence type="predicted"/>
<evidence type="ECO:0000313" key="2">
    <source>
        <dbReference type="EMBL" id="PJE57736.1"/>
    </source>
</evidence>
<dbReference type="InterPro" id="IPR005883">
    <property type="entry name" value="PilM"/>
</dbReference>
<dbReference type="Proteomes" id="UP000231648">
    <property type="component" value="Unassembled WGS sequence"/>
</dbReference>
<dbReference type="Pfam" id="PF11104">
    <property type="entry name" value="PilM_2"/>
    <property type="match status" value="1"/>
</dbReference>
<name>A0A2M8KCV2_9BACT</name>
<dbReference type="InterPro" id="IPR043129">
    <property type="entry name" value="ATPase_NBD"/>
</dbReference>
<dbReference type="AlphaFoldDB" id="A0A2M8KCV2"/>
<reference evidence="3" key="1">
    <citation type="submission" date="2017-09" db="EMBL/GenBank/DDBJ databases">
        <title>Depth-based differentiation of microbial function through sediment-hosted aquifers and enrichment of novel symbionts in the deep terrestrial subsurface.</title>
        <authorList>
            <person name="Probst A.J."/>
            <person name="Ladd B."/>
            <person name="Jarett J.K."/>
            <person name="Geller-Mcgrath D.E."/>
            <person name="Sieber C.M.K."/>
            <person name="Emerson J.B."/>
            <person name="Anantharaman K."/>
            <person name="Thomas B.C."/>
            <person name="Malmstrom R."/>
            <person name="Stieglmeier M."/>
            <person name="Klingl A."/>
            <person name="Woyke T."/>
            <person name="Ryan C.M."/>
            <person name="Banfield J.F."/>
        </authorList>
    </citation>
    <scope>NUCLEOTIDE SEQUENCE [LARGE SCALE GENOMIC DNA]</scope>
</reference>
<evidence type="ECO:0000259" key="1">
    <source>
        <dbReference type="SMART" id="SM00842"/>
    </source>
</evidence>
<dbReference type="PANTHER" id="PTHR32432:SF3">
    <property type="entry name" value="ETHANOLAMINE UTILIZATION PROTEIN EUTJ"/>
    <property type="match status" value="1"/>
</dbReference>
<dbReference type="InterPro" id="IPR050696">
    <property type="entry name" value="FtsA/MreB"/>
</dbReference>
<protein>
    <recommendedName>
        <fullName evidence="1">SHS2 domain-containing protein</fullName>
    </recommendedName>
</protein>
<dbReference type="PANTHER" id="PTHR32432">
    <property type="entry name" value="CELL DIVISION PROTEIN FTSA-RELATED"/>
    <property type="match status" value="1"/>
</dbReference>
<dbReference type="Gene3D" id="3.30.420.40">
    <property type="match status" value="2"/>
</dbReference>
<dbReference type="CDD" id="cd24004">
    <property type="entry name" value="ASKHA_NBD_PilM-like"/>
    <property type="match status" value="1"/>
</dbReference>
<dbReference type="SUPFAM" id="SSF53067">
    <property type="entry name" value="Actin-like ATPase domain"/>
    <property type="match status" value="2"/>
</dbReference>